<dbReference type="InterPro" id="IPR002048">
    <property type="entry name" value="EF_hand_dom"/>
</dbReference>
<keyword evidence="1" id="KW-0813">Transport</keyword>
<dbReference type="EMBL" id="AMZH03006345">
    <property type="protein sequence ID" value="RRT64059.1"/>
    <property type="molecule type" value="Genomic_DNA"/>
</dbReference>
<dbReference type="InterPro" id="IPR011992">
    <property type="entry name" value="EF-hand-dom_pair"/>
</dbReference>
<evidence type="ECO:0000256" key="3">
    <source>
        <dbReference type="ARBA" id="ARBA00023065"/>
    </source>
</evidence>
<dbReference type="InterPro" id="IPR004713">
    <property type="entry name" value="CaH_exchang"/>
</dbReference>
<dbReference type="PROSITE" id="PS00018">
    <property type="entry name" value="EF_HAND_1"/>
    <property type="match status" value="1"/>
</dbReference>
<keyword evidence="2" id="KW-0106">Calcium</keyword>
<feature type="transmembrane region" description="Helical" evidence="4">
    <location>
        <begin position="96"/>
        <end position="124"/>
    </location>
</feature>
<proteinExistence type="predicted"/>
<protein>
    <recommendedName>
        <fullName evidence="5">EF-hand domain-containing protein</fullName>
    </recommendedName>
</protein>
<dbReference type="GO" id="GO:0006874">
    <property type="term" value="P:intracellular calcium ion homeostasis"/>
    <property type="evidence" value="ECO:0007669"/>
    <property type="project" value="TreeGrafter"/>
</dbReference>
<dbReference type="GO" id="GO:0016020">
    <property type="term" value="C:membrane"/>
    <property type="evidence" value="ECO:0007669"/>
    <property type="project" value="InterPro"/>
</dbReference>
<evidence type="ECO:0000256" key="2">
    <source>
        <dbReference type="ARBA" id="ARBA00022837"/>
    </source>
</evidence>
<feature type="domain" description="EF-hand" evidence="5">
    <location>
        <begin position="7"/>
        <end position="42"/>
    </location>
</feature>
<dbReference type="InterPro" id="IPR018247">
    <property type="entry name" value="EF_Hand_1_Ca_BS"/>
</dbReference>
<dbReference type="Gene3D" id="1.10.238.10">
    <property type="entry name" value="EF-hand"/>
    <property type="match status" value="1"/>
</dbReference>
<dbReference type="SUPFAM" id="SSF47473">
    <property type="entry name" value="EF-hand"/>
    <property type="match status" value="1"/>
</dbReference>
<keyword evidence="4" id="KW-1133">Transmembrane helix</keyword>
<name>A0A426ZJA5_ENSVE</name>
<keyword evidence="4" id="KW-0472">Membrane</keyword>
<dbReference type="AlphaFoldDB" id="A0A426ZJA5"/>
<dbReference type="Proteomes" id="UP000287651">
    <property type="component" value="Unassembled WGS sequence"/>
</dbReference>
<evidence type="ECO:0000256" key="4">
    <source>
        <dbReference type="SAM" id="Phobius"/>
    </source>
</evidence>
<gene>
    <name evidence="6" type="ORF">B296_00039589</name>
</gene>
<accession>A0A426ZJA5</accession>
<dbReference type="GO" id="GO:0015369">
    <property type="term" value="F:calcium:proton antiporter activity"/>
    <property type="evidence" value="ECO:0007669"/>
    <property type="project" value="TreeGrafter"/>
</dbReference>
<sequence>MGEIDLDKDDAVDKVMNEFDTSRDDNIQEEEFIEGISKWINEADRSVAFSGSYSQRLHHFHMIYGGATMNNILCLAVFLALVYVRHLTWDFSAEVLVILVVCIVMGIFTSLRTTFPLWTCFVAFL</sequence>
<keyword evidence="3" id="KW-0406">Ion transport</keyword>
<dbReference type="PANTHER" id="PTHR31503">
    <property type="entry name" value="VACUOLAR CALCIUM ION TRANSPORTER"/>
    <property type="match status" value="1"/>
</dbReference>
<reference evidence="6 7" key="1">
    <citation type="journal article" date="2014" name="Agronomy (Basel)">
        <title>A Draft Genome Sequence for Ensete ventricosum, the Drought-Tolerant Tree Against Hunger.</title>
        <authorList>
            <person name="Harrison J."/>
            <person name="Moore K.A."/>
            <person name="Paszkiewicz K."/>
            <person name="Jones T."/>
            <person name="Grant M."/>
            <person name="Ambacheew D."/>
            <person name="Muzemil S."/>
            <person name="Studholme D.J."/>
        </authorList>
    </citation>
    <scope>NUCLEOTIDE SEQUENCE [LARGE SCALE GENOMIC DNA]</scope>
</reference>
<dbReference type="GO" id="GO:0005509">
    <property type="term" value="F:calcium ion binding"/>
    <property type="evidence" value="ECO:0007669"/>
    <property type="project" value="InterPro"/>
</dbReference>
<organism evidence="6 7">
    <name type="scientific">Ensete ventricosum</name>
    <name type="common">Abyssinian banana</name>
    <name type="synonym">Musa ensete</name>
    <dbReference type="NCBI Taxonomy" id="4639"/>
    <lineage>
        <taxon>Eukaryota</taxon>
        <taxon>Viridiplantae</taxon>
        <taxon>Streptophyta</taxon>
        <taxon>Embryophyta</taxon>
        <taxon>Tracheophyta</taxon>
        <taxon>Spermatophyta</taxon>
        <taxon>Magnoliopsida</taxon>
        <taxon>Liliopsida</taxon>
        <taxon>Zingiberales</taxon>
        <taxon>Musaceae</taxon>
        <taxon>Ensete</taxon>
    </lineage>
</organism>
<keyword evidence="4" id="KW-0812">Transmembrane</keyword>
<keyword evidence="1" id="KW-0050">Antiport</keyword>
<comment type="caution">
    <text evidence="6">The sequence shown here is derived from an EMBL/GenBank/DDBJ whole genome shotgun (WGS) entry which is preliminary data.</text>
</comment>
<evidence type="ECO:0000259" key="5">
    <source>
        <dbReference type="PROSITE" id="PS50222"/>
    </source>
</evidence>
<dbReference type="PROSITE" id="PS50222">
    <property type="entry name" value="EF_HAND_2"/>
    <property type="match status" value="1"/>
</dbReference>
<feature type="non-terminal residue" evidence="6">
    <location>
        <position position="125"/>
    </location>
</feature>
<feature type="transmembrane region" description="Helical" evidence="4">
    <location>
        <begin position="62"/>
        <end position="84"/>
    </location>
</feature>
<evidence type="ECO:0000256" key="1">
    <source>
        <dbReference type="ARBA" id="ARBA00022449"/>
    </source>
</evidence>
<evidence type="ECO:0000313" key="6">
    <source>
        <dbReference type="EMBL" id="RRT64059.1"/>
    </source>
</evidence>
<evidence type="ECO:0000313" key="7">
    <source>
        <dbReference type="Proteomes" id="UP000287651"/>
    </source>
</evidence>
<dbReference type="PANTHER" id="PTHR31503:SF36">
    <property type="entry name" value="SODIUM_CALCIUM EXCHANGER MEMBRANE REGION DOMAIN-CONTAINING PROTEIN"/>
    <property type="match status" value="1"/>
</dbReference>